<comment type="caution">
    <text evidence="1">The sequence shown here is derived from an EMBL/GenBank/DDBJ whole genome shotgun (WGS) entry which is preliminary data.</text>
</comment>
<evidence type="ECO:0008006" key="3">
    <source>
        <dbReference type="Google" id="ProtNLM"/>
    </source>
</evidence>
<proteinExistence type="predicted"/>
<dbReference type="Proteomes" id="UP001054837">
    <property type="component" value="Unassembled WGS sequence"/>
</dbReference>
<dbReference type="AlphaFoldDB" id="A0AAV4NSP3"/>
<gene>
    <name evidence="1" type="ORF">CDAR_82881</name>
</gene>
<reference evidence="1 2" key="1">
    <citation type="submission" date="2021-06" db="EMBL/GenBank/DDBJ databases">
        <title>Caerostris darwini draft genome.</title>
        <authorList>
            <person name="Kono N."/>
            <person name="Arakawa K."/>
        </authorList>
    </citation>
    <scope>NUCLEOTIDE SEQUENCE [LARGE SCALE GENOMIC DNA]</scope>
</reference>
<keyword evidence="2" id="KW-1185">Reference proteome</keyword>
<evidence type="ECO:0000313" key="2">
    <source>
        <dbReference type="Proteomes" id="UP001054837"/>
    </source>
</evidence>
<evidence type="ECO:0000313" key="1">
    <source>
        <dbReference type="EMBL" id="GIX87819.1"/>
    </source>
</evidence>
<protein>
    <recommendedName>
        <fullName evidence="3">DDE-1 domain-containing protein</fullName>
    </recommendedName>
</protein>
<organism evidence="1 2">
    <name type="scientific">Caerostris darwini</name>
    <dbReference type="NCBI Taxonomy" id="1538125"/>
    <lineage>
        <taxon>Eukaryota</taxon>
        <taxon>Metazoa</taxon>
        <taxon>Ecdysozoa</taxon>
        <taxon>Arthropoda</taxon>
        <taxon>Chelicerata</taxon>
        <taxon>Arachnida</taxon>
        <taxon>Araneae</taxon>
        <taxon>Araneomorphae</taxon>
        <taxon>Entelegynae</taxon>
        <taxon>Araneoidea</taxon>
        <taxon>Araneidae</taxon>
        <taxon>Caerostris</taxon>
    </lineage>
</organism>
<name>A0AAV4NSP3_9ARAC</name>
<accession>A0AAV4NSP3</accession>
<dbReference type="EMBL" id="BPLQ01002030">
    <property type="protein sequence ID" value="GIX87819.1"/>
    <property type="molecule type" value="Genomic_DNA"/>
</dbReference>
<sequence>MLEGEKTFAKGCQIRHANLEIAYEWIIKAWNAIKLDIIQKSSKEFSIANNLDVKGDDYLFMDQSNNDGPEFDDVPEDITEGEYDELFLLSKNRSS</sequence>